<evidence type="ECO:0000313" key="1">
    <source>
        <dbReference type="EMBL" id="EGO23544.1"/>
    </source>
</evidence>
<gene>
    <name evidence="1" type="ORF">SERLADRAFT_408897</name>
</gene>
<sequence length="182" mass="21036">MTLKTFYSAPFLHLRDYCPLLKISNNLSWQGSTHVLAKRRVGAQAFKEMFPTVRGEKKTMVVSMANQEVLEKFVQKVNNARETLRSQEPKEKNAQCARSSPSDHYHIAASSQVSHDLTEWLSTHRDDPTAKNFFPQLKDHLLARLCGLAYNGDEYEFSDEDQNCVLLHNNKIFEHNILQHYI</sequence>
<dbReference type="Proteomes" id="UP000008064">
    <property type="component" value="Unassembled WGS sequence"/>
</dbReference>
<proteinExistence type="predicted"/>
<accession>F8P0I9</accession>
<reference evidence="2" key="1">
    <citation type="journal article" date="2011" name="Science">
        <title>The plant cell wall-decomposing machinery underlies the functional diversity of forest fungi.</title>
        <authorList>
            <person name="Eastwood D.C."/>
            <person name="Floudas D."/>
            <person name="Binder M."/>
            <person name="Majcherczyk A."/>
            <person name="Schneider P."/>
            <person name="Aerts A."/>
            <person name="Asiegbu F.O."/>
            <person name="Baker S.E."/>
            <person name="Barry K."/>
            <person name="Bendiksby M."/>
            <person name="Blumentritt M."/>
            <person name="Coutinho P.M."/>
            <person name="Cullen D."/>
            <person name="de Vries R.P."/>
            <person name="Gathman A."/>
            <person name="Goodell B."/>
            <person name="Henrissat B."/>
            <person name="Ihrmark K."/>
            <person name="Kauserud H."/>
            <person name="Kohler A."/>
            <person name="LaButti K."/>
            <person name="Lapidus A."/>
            <person name="Lavin J.L."/>
            <person name="Lee Y.-H."/>
            <person name="Lindquist E."/>
            <person name="Lilly W."/>
            <person name="Lucas S."/>
            <person name="Morin E."/>
            <person name="Murat C."/>
            <person name="Oguiza J.A."/>
            <person name="Park J."/>
            <person name="Pisabarro A.G."/>
            <person name="Riley R."/>
            <person name="Rosling A."/>
            <person name="Salamov A."/>
            <person name="Schmidt O."/>
            <person name="Schmutz J."/>
            <person name="Skrede I."/>
            <person name="Stenlid J."/>
            <person name="Wiebenga A."/>
            <person name="Xie X."/>
            <person name="Kuees U."/>
            <person name="Hibbett D.S."/>
            <person name="Hoffmeister D."/>
            <person name="Hoegberg N."/>
            <person name="Martin F."/>
            <person name="Grigoriev I.V."/>
            <person name="Watkinson S.C."/>
        </authorList>
    </citation>
    <scope>NUCLEOTIDE SEQUENCE [LARGE SCALE GENOMIC DNA]</scope>
    <source>
        <strain evidence="2">S7.9</strain>
    </source>
</reference>
<dbReference type="OrthoDB" id="2688224at2759"/>
<dbReference type="EMBL" id="GL945435">
    <property type="protein sequence ID" value="EGO23544.1"/>
    <property type="molecule type" value="Genomic_DNA"/>
</dbReference>
<name>F8P0I9_SERL9</name>
<evidence type="ECO:0000313" key="2">
    <source>
        <dbReference type="Proteomes" id="UP000008064"/>
    </source>
</evidence>
<dbReference type="RefSeq" id="XP_007319306.1">
    <property type="nucleotide sequence ID" value="XM_007319244.1"/>
</dbReference>
<organism evidence="2">
    <name type="scientific">Serpula lacrymans var. lacrymans (strain S7.9)</name>
    <name type="common">Dry rot fungus</name>
    <dbReference type="NCBI Taxonomy" id="578457"/>
    <lineage>
        <taxon>Eukaryota</taxon>
        <taxon>Fungi</taxon>
        <taxon>Dikarya</taxon>
        <taxon>Basidiomycota</taxon>
        <taxon>Agaricomycotina</taxon>
        <taxon>Agaricomycetes</taxon>
        <taxon>Agaricomycetidae</taxon>
        <taxon>Boletales</taxon>
        <taxon>Coniophorineae</taxon>
        <taxon>Serpulaceae</taxon>
        <taxon>Serpula</taxon>
    </lineage>
</organism>
<dbReference type="GeneID" id="18812786"/>
<protein>
    <submittedName>
        <fullName evidence="1">Uncharacterized protein</fullName>
    </submittedName>
</protein>
<dbReference type="AlphaFoldDB" id="F8P0I9"/>
<dbReference type="KEGG" id="sla:SERLADRAFT_408897"/>
<dbReference type="HOGENOM" id="CLU_1482856_0_0_1"/>